<dbReference type="HOGENOM" id="CLU_1387630_0_0_2"/>
<proteinExistence type="predicted"/>
<evidence type="ECO:0000313" key="2">
    <source>
        <dbReference type="Proteomes" id="UP000005867"/>
    </source>
</evidence>
<keyword evidence="2" id="KW-1185">Reference proteome</keyword>
<accession>G7VCU7</accession>
<dbReference type="AlphaFoldDB" id="G7VCU7"/>
<evidence type="ECO:0000313" key="1">
    <source>
        <dbReference type="EMBL" id="AET32636.1"/>
    </source>
</evidence>
<dbReference type="RefSeq" id="WP_014288464.1">
    <property type="nucleotide sequence ID" value="NC_016645.1"/>
</dbReference>
<protein>
    <submittedName>
        <fullName evidence="1">Uncharacterized protein</fullName>
    </submittedName>
</protein>
<gene>
    <name evidence="1" type="ORF">P186_1205</name>
</gene>
<dbReference type="GeneID" id="11595458"/>
<dbReference type="BioCyc" id="PSP1104324:GJSN-1175-MONOMER"/>
<name>G7VCU7_9CREN</name>
<dbReference type="EMBL" id="CP003098">
    <property type="protein sequence ID" value="AET32636.1"/>
    <property type="molecule type" value="Genomic_DNA"/>
</dbReference>
<dbReference type="KEGG" id="pyr:P186_1205"/>
<reference evidence="1 2" key="1">
    <citation type="journal article" date="2012" name="J. Bacteriol.">
        <title>Complete genome sequence of strain 1860, a crenarchaeon of the genus pyrobaculum able to grow with various electron acceptors.</title>
        <authorList>
            <person name="Mardanov A.V."/>
            <person name="Gumerov V.M."/>
            <person name="Slobodkina G.B."/>
            <person name="Beletsky A.V."/>
            <person name="Bonch-Osmolovskaya E.A."/>
            <person name="Ravin N.V."/>
            <person name="Skryabin K.G."/>
        </authorList>
    </citation>
    <scope>NUCLEOTIDE SEQUENCE [LARGE SCALE GENOMIC DNA]</scope>
    <source>
        <strain evidence="1 2">1860</strain>
    </source>
</reference>
<organism evidence="1 2">
    <name type="scientific">Pyrobaculum ferrireducens</name>
    <dbReference type="NCBI Taxonomy" id="1104324"/>
    <lineage>
        <taxon>Archaea</taxon>
        <taxon>Thermoproteota</taxon>
        <taxon>Thermoprotei</taxon>
        <taxon>Thermoproteales</taxon>
        <taxon>Thermoproteaceae</taxon>
        <taxon>Pyrobaculum</taxon>
    </lineage>
</organism>
<dbReference type="STRING" id="1104324.P186_1205"/>
<dbReference type="Proteomes" id="UP000005867">
    <property type="component" value="Chromosome"/>
</dbReference>
<sequence>MEASISQVRSWLGAGWEMYWGQPPRGVYLLKEEYMADPATVDERCGEGPVVVYVAAVFDTLNLVYGRVKPGVVRCPVATFTRRFPMSRVRQAVKTLVEFAVSVDRLPLFQLNPEVIRFAGLCGEYPLVCEEPHAIIQRLAERAGRRPAVVREEGRGGGGWLINELVKVLTDLMERDPSYVEVVRRVVEDPERLRECYV</sequence>
<dbReference type="eggNOG" id="arCOG05606">
    <property type="taxonomic scope" value="Archaea"/>
</dbReference>
<dbReference type="OrthoDB" id="28725at2157"/>